<dbReference type="InterPro" id="IPR038461">
    <property type="entry name" value="Schlafen_AlbA_2_dom_sf"/>
</dbReference>
<dbReference type="PANTHER" id="PTHR30595">
    <property type="entry name" value="GLPR-RELATED TRANSCRIPTIONAL REPRESSOR"/>
    <property type="match status" value="1"/>
</dbReference>
<evidence type="ECO:0000313" key="2">
    <source>
        <dbReference type="EMBL" id="HFI90655.1"/>
    </source>
</evidence>
<dbReference type="InterPro" id="IPR036390">
    <property type="entry name" value="WH_DNA-bd_sf"/>
</dbReference>
<dbReference type="SUPFAM" id="SSF46785">
    <property type="entry name" value="Winged helix' DNA-binding domain"/>
    <property type="match status" value="1"/>
</dbReference>
<reference evidence="2" key="1">
    <citation type="journal article" date="2020" name="mSystems">
        <title>Genome- and Community-Level Interaction Insights into Carbon Utilization and Element Cycling Functions of Hydrothermarchaeota in Hydrothermal Sediment.</title>
        <authorList>
            <person name="Zhou Z."/>
            <person name="Liu Y."/>
            <person name="Xu W."/>
            <person name="Pan J."/>
            <person name="Luo Z.H."/>
            <person name="Li M."/>
        </authorList>
    </citation>
    <scope>NUCLEOTIDE SEQUENCE [LARGE SCALE GENOMIC DNA]</scope>
    <source>
        <strain evidence="2">SpSt-479</strain>
    </source>
</reference>
<protein>
    <submittedName>
        <fullName evidence="2">ATP-binding protein</fullName>
    </submittedName>
</protein>
<dbReference type="AlphaFoldDB" id="A0A7V2ZIM0"/>
<evidence type="ECO:0000259" key="1">
    <source>
        <dbReference type="Pfam" id="PF04326"/>
    </source>
</evidence>
<name>A0A7V2ZIM0_9BACT</name>
<feature type="domain" description="Schlafen AlbA-2" evidence="1">
    <location>
        <begin position="18"/>
        <end position="138"/>
    </location>
</feature>
<dbReference type="Gene3D" id="1.10.10.10">
    <property type="entry name" value="Winged helix-like DNA-binding domain superfamily/Winged helix DNA-binding domain"/>
    <property type="match status" value="1"/>
</dbReference>
<gene>
    <name evidence="2" type="ORF">ENS31_03870</name>
</gene>
<dbReference type="InterPro" id="IPR036388">
    <property type="entry name" value="WH-like_DNA-bd_sf"/>
</dbReference>
<organism evidence="2">
    <name type="scientific">Ignavibacterium album</name>
    <dbReference type="NCBI Taxonomy" id="591197"/>
    <lineage>
        <taxon>Bacteria</taxon>
        <taxon>Pseudomonadati</taxon>
        <taxon>Ignavibacteriota</taxon>
        <taxon>Ignavibacteria</taxon>
        <taxon>Ignavibacteriales</taxon>
        <taxon>Ignavibacteriaceae</taxon>
        <taxon>Ignavibacterium</taxon>
    </lineage>
</organism>
<dbReference type="GO" id="GO:0005524">
    <property type="term" value="F:ATP binding"/>
    <property type="evidence" value="ECO:0007669"/>
    <property type="project" value="UniProtKB-KW"/>
</dbReference>
<dbReference type="Pfam" id="PF04326">
    <property type="entry name" value="SLFN_AlbA_2"/>
    <property type="match status" value="1"/>
</dbReference>
<dbReference type="InterPro" id="IPR007421">
    <property type="entry name" value="Schlafen_AlbA_2_dom"/>
</dbReference>
<keyword evidence="2" id="KW-0547">Nucleotide-binding</keyword>
<dbReference type="PANTHER" id="PTHR30595:SF6">
    <property type="entry name" value="SCHLAFEN ALBA-2 DOMAIN-CONTAINING PROTEIN"/>
    <property type="match status" value="1"/>
</dbReference>
<proteinExistence type="predicted"/>
<sequence>MFFAMKYRELKELIEEGENIQCEFKLKFSTPEKIAREMIAFANTKGGYIIFGVDDDKDIVGVESEKEIAELVKETAEKYCEPPIEYSIEFIEYNSKELVIVAIPESHNKPHRLQDYLDDIDLNKSVVTIRVNDKSVQASKEMVRILRAQSGNKALVKYEIGQNEKLVFEYLKHNERISVKELSKLVNISERRASRTLVKMVRANLLMIHTKDNGEEYFTAAV</sequence>
<keyword evidence="2" id="KW-0067">ATP-binding</keyword>
<comment type="caution">
    <text evidence="2">The sequence shown here is derived from an EMBL/GenBank/DDBJ whole genome shotgun (WGS) entry which is preliminary data.</text>
</comment>
<accession>A0A7V2ZIM0</accession>
<dbReference type="Gene3D" id="3.30.950.30">
    <property type="entry name" value="Schlafen, AAA domain"/>
    <property type="match status" value="1"/>
</dbReference>
<dbReference type="EMBL" id="DSUJ01000008">
    <property type="protein sequence ID" value="HFI90655.1"/>
    <property type="molecule type" value="Genomic_DNA"/>
</dbReference>